<accession>A0A3N6LP32</accession>
<dbReference type="RefSeq" id="WP_124179195.1">
    <property type="nucleotide sequence ID" value="NZ_REFY01000005.1"/>
</dbReference>
<comment type="caution">
    <text evidence="1">The sequence shown here is derived from an EMBL/GenBank/DDBJ whole genome shotgun (WGS) entry which is preliminary data.</text>
</comment>
<proteinExistence type="predicted"/>
<protein>
    <submittedName>
        <fullName evidence="1">Uncharacterized protein</fullName>
    </submittedName>
</protein>
<dbReference type="EMBL" id="REFY01000005">
    <property type="protein sequence ID" value="RQG87997.1"/>
    <property type="molecule type" value="Genomic_DNA"/>
</dbReference>
<gene>
    <name evidence="1" type="ORF">EA462_14160</name>
</gene>
<sequence length="110" mass="12089">MKGYYVRYLQVLEAELGDRIALKVRRPELAAALLSYNGTIRRGGFAFDEECREVTFRTPFVPVTEPVVDAAAENVTAVAEHVRTGGGSPFEIYLTERTGFTVTDSTPDGS</sequence>
<evidence type="ECO:0000313" key="1">
    <source>
        <dbReference type="EMBL" id="RQG87997.1"/>
    </source>
</evidence>
<name>A0A3N6LP32_9EURY</name>
<reference evidence="1 2" key="1">
    <citation type="submission" date="2018-10" db="EMBL/GenBank/DDBJ databases">
        <title>Natrarchaeobius chitinivorans gen. nov., sp. nov., and Natrarchaeobius haloalkaliphilus sp. nov., alkaliphilic, chitin-utilizing haloarchaea from hypersaline alkaline lakes.</title>
        <authorList>
            <person name="Sorokin D.Y."/>
            <person name="Elcheninov A.G."/>
            <person name="Kostrikina N.A."/>
            <person name="Bale N.J."/>
            <person name="Sinninghe Damste J.S."/>
            <person name="Khijniak T.V."/>
            <person name="Kublanov I.V."/>
            <person name="Toshchakov S.V."/>
        </authorList>
    </citation>
    <scope>NUCLEOTIDE SEQUENCE [LARGE SCALE GENOMIC DNA]</scope>
    <source>
        <strain evidence="1 2">AArcht-Sl</strain>
    </source>
</reference>
<dbReference type="Proteomes" id="UP000273828">
    <property type="component" value="Unassembled WGS sequence"/>
</dbReference>
<evidence type="ECO:0000313" key="2">
    <source>
        <dbReference type="Proteomes" id="UP000273828"/>
    </source>
</evidence>
<dbReference type="AlphaFoldDB" id="A0A3N6LP32"/>
<organism evidence="1 2">
    <name type="scientific">Natrarchaeobius halalkaliphilus</name>
    <dbReference type="NCBI Taxonomy" id="1679091"/>
    <lineage>
        <taxon>Archaea</taxon>
        <taxon>Methanobacteriati</taxon>
        <taxon>Methanobacteriota</taxon>
        <taxon>Stenosarchaea group</taxon>
        <taxon>Halobacteria</taxon>
        <taxon>Halobacteriales</taxon>
        <taxon>Natrialbaceae</taxon>
        <taxon>Natrarchaeobius</taxon>
    </lineage>
</organism>
<keyword evidence="2" id="KW-1185">Reference proteome</keyword>